<keyword evidence="3 9" id="KW-0031">Aminopeptidase</keyword>
<feature type="active site" evidence="9 10">
    <location>
        <position position="89"/>
    </location>
</feature>
<keyword evidence="4 9" id="KW-0645">Protease</keyword>
<protein>
    <recommendedName>
        <fullName evidence="9">Peptidase T</fullName>
        <ecNumber evidence="9">3.4.11.4</ecNumber>
    </recommendedName>
    <alternativeName>
        <fullName evidence="9">Aminotripeptidase</fullName>
        <shortName evidence="9">Tripeptidase</shortName>
    </alternativeName>
    <alternativeName>
        <fullName evidence="9">Tripeptide aminopeptidase</fullName>
    </alternativeName>
</protein>
<comment type="function">
    <text evidence="9">Cleaves the N-terminal amino acid of tripeptides.</text>
</comment>
<evidence type="ECO:0000256" key="4">
    <source>
        <dbReference type="ARBA" id="ARBA00022670"/>
    </source>
</evidence>
<dbReference type="PIRSF" id="PIRSF037215">
    <property type="entry name" value="Peptidase_M20B"/>
    <property type="match status" value="1"/>
</dbReference>
<dbReference type="InterPro" id="IPR010161">
    <property type="entry name" value="Peptidase_M20B"/>
</dbReference>
<feature type="active site" description="Proton acceptor" evidence="9 10">
    <location>
        <position position="184"/>
    </location>
</feature>
<dbReference type="GO" id="GO:0005829">
    <property type="term" value="C:cytosol"/>
    <property type="evidence" value="ECO:0007669"/>
    <property type="project" value="TreeGrafter"/>
</dbReference>
<dbReference type="HAMAP" id="MF_00550">
    <property type="entry name" value="Aminopeptidase_M20"/>
    <property type="match status" value="1"/>
</dbReference>
<dbReference type="NCBIfam" id="NF003976">
    <property type="entry name" value="PRK05469.1"/>
    <property type="match status" value="1"/>
</dbReference>
<evidence type="ECO:0000313" key="13">
    <source>
        <dbReference type="EMBL" id="EGC15272.1"/>
    </source>
</evidence>
<comment type="catalytic activity">
    <reaction evidence="1 9">
        <text>Release of the N-terminal residue from a tripeptide.</text>
        <dbReference type="EC" id="3.4.11.4"/>
    </reaction>
</comment>
<dbReference type="PROSITE" id="PS00758">
    <property type="entry name" value="ARGE_DAPE_CPG2_1"/>
    <property type="match status" value="1"/>
</dbReference>
<dbReference type="AlphaFoldDB" id="A0A828RHU0"/>
<evidence type="ECO:0000256" key="2">
    <source>
        <dbReference type="ARBA" id="ARBA00009692"/>
    </source>
</evidence>
<dbReference type="EMBL" id="ACGX02000006">
    <property type="protein sequence ID" value="EGC15272.1"/>
    <property type="molecule type" value="Genomic_DNA"/>
</dbReference>
<feature type="binding site" evidence="9 11">
    <location>
        <position position="150"/>
    </location>
    <ligand>
        <name>Zn(2+)</name>
        <dbReference type="ChEBI" id="CHEBI:29105"/>
        <label>1</label>
    </ligand>
</feature>
<dbReference type="PROSITE" id="PS00759">
    <property type="entry name" value="ARGE_DAPE_CPG2_2"/>
    <property type="match status" value="1"/>
</dbReference>
<evidence type="ECO:0000259" key="12">
    <source>
        <dbReference type="Pfam" id="PF07687"/>
    </source>
</evidence>
<keyword evidence="6 9" id="KW-0378">Hydrolase</keyword>
<evidence type="ECO:0000256" key="9">
    <source>
        <dbReference type="HAMAP-Rule" id="MF_00550"/>
    </source>
</evidence>
<name>A0A828RHU0_LIMRT</name>
<dbReference type="SUPFAM" id="SSF53187">
    <property type="entry name" value="Zn-dependent exopeptidases"/>
    <property type="match status" value="1"/>
</dbReference>
<evidence type="ECO:0000256" key="3">
    <source>
        <dbReference type="ARBA" id="ARBA00022438"/>
    </source>
</evidence>
<dbReference type="NCBIfam" id="TIGR01882">
    <property type="entry name" value="peptidase-T"/>
    <property type="match status" value="1"/>
</dbReference>
<dbReference type="GO" id="GO:0006508">
    <property type="term" value="P:proteolysis"/>
    <property type="evidence" value="ECO:0007669"/>
    <property type="project" value="UniProtKB-UniRule"/>
</dbReference>
<evidence type="ECO:0000256" key="6">
    <source>
        <dbReference type="ARBA" id="ARBA00022801"/>
    </source>
</evidence>
<dbReference type="GO" id="GO:0043171">
    <property type="term" value="P:peptide catabolic process"/>
    <property type="evidence" value="ECO:0007669"/>
    <property type="project" value="UniProtKB-UniRule"/>
</dbReference>
<dbReference type="PANTHER" id="PTHR42994">
    <property type="entry name" value="PEPTIDASE T"/>
    <property type="match status" value="1"/>
</dbReference>
<dbReference type="CDD" id="cd03892">
    <property type="entry name" value="M20_peptT"/>
    <property type="match status" value="1"/>
</dbReference>
<comment type="cofactor">
    <cofactor evidence="9 11">
        <name>Zn(2+)</name>
        <dbReference type="ChEBI" id="CHEBI:29105"/>
    </cofactor>
    <text evidence="9 11">Binds 2 Zn(2+) ions per subunit.</text>
</comment>
<dbReference type="InterPro" id="IPR001261">
    <property type="entry name" value="ArgE/DapE_CS"/>
</dbReference>
<gene>
    <name evidence="9 13" type="primary">pepT</name>
    <name evidence="13" type="ORF">HMPREF0536_10921</name>
</gene>
<evidence type="ECO:0000256" key="8">
    <source>
        <dbReference type="ARBA" id="ARBA00023049"/>
    </source>
</evidence>
<dbReference type="EC" id="3.4.11.4" evidence="9"/>
<feature type="binding site" evidence="9 11">
    <location>
        <position position="389"/>
    </location>
    <ligand>
        <name>Zn(2+)</name>
        <dbReference type="ChEBI" id="CHEBI:29105"/>
        <label>2</label>
    </ligand>
</feature>
<dbReference type="GO" id="GO:0008237">
    <property type="term" value="F:metallopeptidase activity"/>
    <property type="evidence" value="ECO:0007669"/>
    <property type="project" value="UniProtKB-KW"/>
</dbReference>
<dbReference type="InterPro" id="IPR002933">
    <property type="entry name" value="Peptidase_M20"/>
</dbReference>
<dbReference type="InterPro" id="IPR011650">
    <property type="entry name" value="Peptidase_M20_dimer"/>
</dbReference>
<comment type="similarity">
    <text evidence="2 9">Belongs to the peptidase M20B family.</text>
</comment>
<feature type="binding site" evidence="9 11">
    <location>
        <position position="87"/>
    </location>
    <ligand>
        <name>Zn(2+)</name>
        <dbReference type="ChEBI" id="CHEBI:29105"/>
        <label>1</label>
    </ligand>
</feature>
<feature type="binding site" evidence="9 11">
    <location>
        <position position="185"/>
    </location>
    <ligand>
        <name>Zn(2+)</name>
        <dbReference type="ChEBI" id="CHEBI:29105"/>
        <label>2</label>
    </ligand>
</feature>
<evidence type="ECO:0000256" key="1">
    <source>
        <dbReference type="ARBA" id="ARBA00000870"/>
    </source>
</evidence>
<dbReference type="PANTHER" id="PTHR42994:SF1">
    <property type="entry name" value="PEPTIDASE T"/>
    <property type="match status" value="1"/>
</dbReference>
<organism evidence="13 14">
    <name type="scientific">Limosilactobacillus reuteri MM4-1A</name>
    <dbReference type="NCBI Taxonomy" id="548485"/>
    <lineage>
        <taxon>Bacteria</taxon>
        <taxon>Bacillati</taxon>
        <taxon>Bacillota</taxon>
        <taxon>Bacilli</taxon>
        <taxon>Lactobacillales</taxon>
        <taxon>Lactobacillaceae</taxon>
        <taxon>Limosilactobacillus</taxon>
    </lineage>
</organism>
<evidence type="ECO:0000256" key="11">
    <source>
        <dbReference type="PIRSR" id="PIRSR037215-2"/>
    </source>
</evidence>
<sequence>MLIMSEEKYEGLLPRFLKYVKTETRSNPDSKTIPSDPKETAFLNELKAELISLGLSDVHINPQSSYLVATIPSNIDKDVPTVGFIAHIDTADFNAHNVNPQIVEDYDGKSDIKLDKDGQYVLTTTEFPSLKKYQGNTLITTDGSTLLGADDKSGVAEIVTMAAYLMAHPEIKHGTIKIGLGPDEEIGTGADHFDVKDFGADFAYTVDGGPLGELEYETFNAAQAEIEIQGKDVHTGVAKGTMINAIQVAIDLQNSLPAHDRAERTDGRQGFYHLYKFDGTVDHASMTYLIRDHDKQTFIERKHLLERVVAGLNDELGADLVTMNLYDQYYNLKDALKDHMEVVEIAKKAMENLDIKPDIYPVRGGTDGSTISYKGLPTPNLFAGGENMHSRFEYVSLQTMERALDTLLEIVRLTTEEDK</sequence>
<dbReference type="InterPro" id="IPR036264">
    <property type="entry name" value="Bact_exopeptidase_dim_dom"/>
</dbReference>
<comment type="caution">
    <text evidence="13">The sequence shown here is derived from an EMBL/GenBank/DDBJ whole genome shotgun (WGS) entry which is preliminary data.</text>
</comment>
<keyword evidence="7 9" id="KW-0862">Zinc</keyword>
<reference evidence="13 14" key="1">
    <citation type="submission" date="2011-01" db="EMBL/GenBank/DDBJ databases">
        <authorList>
            <person name="Muzny D."/>
            <person name="Qin X."/>
            <person name="Buhay C."/>
            <person name="Dugan-Rocha S."/>
            <person name="Ding Y."/>
            <person name="Chen G."/>
            <person name="Hawes A."/>
            <person name="Holder M."/>
            <person name="Jhangiani S."/>
            <person name="Johnson A."/>
            <person name="Khan Z."/>
            <person name="Li Z."/>
            <person name="Liu W."/>
            <person name="Liu X."/>
            <person name="Perez L."/>
            <person name="Shen H."/>
            <person name="Wang Q."/>
            <person name="Watt J."/>
            <person name="Xi L."/>
            <person name="Xin Y."/>
            <person name="Zhou J."/>
            <person name="Deng J."/>
            <person name="Jiang H."/>
            <person name="Liu Y."/>
            <person name="Qu J."/>
            <person name="Song X.-Z."/>
            <person name="Zhang L."/>
            <person name="Villasana D."/>
            <person name="Johnson A."/>
            <person name="Liu J."/>
            <person name="Liyanage D."/>
            <person name="Lorensuhewa L."/>
            <person name="Robinson T."/>
            <person name="Song A."/>
            <person name="Song B.-B."/>
            <person name="Dinh H."/>
            <person name="Thornton R."/>
            <person name="Coyle M."/>
            <person name="Francisco L."/>
            <person name="Jackson L."/>
            <person name="Javaid M."/>
            <person name="Korchina V."/>
            <person name="Kovar C."/>
            <person name="Mata R."/>
            <person name="Mathew T."/>
            <person name="Ngo R."/>
            <person name="Nguyen L."/>
            <person name="Nguyen N."/>
            <person name="Okwuonu G."/>
            <person name="Ongeri F."/>
            <person name="Pham C."/>
            <person name="Simmons D."/>
            <person name="Wilczek-Boney K."/>
            <person name="Hale W."/>
            <person name="Jakkamsetti A."/>
            <person name="Pham P."/>
            <person name="Ruth R."/>
            <person name="San Lucas F."/>
            <person name="Warren J."/>
            <person name="Zhang J."/>
            <person name="Zhao Z."/>
            <person name="Zhou C."/>
            <person name="Zhu D."/>
            <person name="Lee S."/>
            <person name="Bess C."/>
            <person name="Blankenburg K."/>
            <person name="Forbes L."/>
            <person name="Fu Q."/>
            <person name="Gubbala S."/>
            <person name="Hirani K."/>
            <person name="Jayaseelan J.C."/>
            <person name="Lara F."/>
            <person name="Munidasa M."/>
            <person name="Palculict T."/>
            <person name="Patil S."/>
            <person name="Pu L.-L."/>
            <person name="Saada N."/>
            <person name="Tang L."/>
            <person name="Weissenberger G."/>
            <person name="Zhu Y."/>
            <person name="Hemphill L."/>
            <person name="Shang Y."/>
            <person name="Youmans B."/>
            <person name="Ayvaz T."/>
            <person name="Ross M."/>
            <person name="Santibanez J."/>
            <person name="Aqrawi P."/>
            <person name="Gross S."/>
            <person name="Joshi V."/>
            <person name="Fowler G."/>
            <person name="Nazareth L."/>
            <person name="Reid J."/>
            <person name="Worley K."/>
            <person name="Petrosino J."/>
            <person name="Highlander S."/>
            <person name="Gibbs R."/>
        </authorList>
    </citation>
    <scope>NUCLEOTIDE SEQUENCE [LARGE SCALE GENOMIC DNA]</scope>
    <source>
        <strain evidence="13 14">MM4-1A</strain>
    </source>
</reference>
<dbReference type="GO" id="GO:0045148">
    <property type="term" value="F:tripeptide aminopeptidase activity"/>
    <property type="evidence" value="ECO:0007669"/>
    <property type="project" value="UniProtKB-UniRule"/>
</dbReference>
<feature type="domain" description="Peptidase M20 dimerisation" evidence="12">
    <location>
        <begin position="216"/>
        <end position="310"/>
    </location>
</feature>
<keyword evidence="8 9" id="KW-0482">Metalloprotease</keyword>
<feature type="binding site" evidence="9 11">
    <location>
        <position position="207"/>
    </location>
    <ligand>
        <name>Zn(2+)</name>
        <dbReference type="ChEBI" id="CHEBI:29105"/>
        <label>1</label>
    </ligand>
</feature>
<comment type="subcellular location">
    <subcellularLocation>
        <location evidence="9">Cytoplasm</location>
    </subcellularLocation>
</comment>
<dbReference type="Gene3D" id="3.40.630.10">
    <property type="entry name" value="Zn peptidases"/>
    <property type="match status" value="1"/>
</dbReference>
<dbReference type="NCBIfam" id="NF009920">
    <property type="entry name" value="PRK13381.1"/>
    <property type="match status" value="1"/>
</dbReference>
<keyword evidence="9" id="KW-0963">Cytoplasm</keyword>
<evidence type="ECO:0000256" key="7">
    <source>
        <dbReference type="ARBA" id="ARBA00022833"/>
    </source>
</evidence>
<dbReference type="Pfam" id="PF07687">
    <property type="entry name" value="M20_dimer"/>
    <property type="match status" value="1"/>
</dbReference>
<accession>A0A828RHU0</accession>
<proteinExistence type="inferred from homology"/>
<feature type="binding site" evidence="9 11">
    <location>
        <position position="150"/>
    </location>
    <ligand>
        <name>Zn(2+)</name>
        <dbReference type="ChEBI" id="CHEBI:29105"/>
        <label>2</label>
    </ligand>
</feature>
<dbReference type="Proteomes" id="UP000004335">
    <property type="component" value="Unassembled WGS sequence"/>
</dbReference>
<dbReference type="Pfam" id="PF01546">
    <property type="entry name" value="Peptidase_M20"/>
    <property type="match status" value="1"/>
</dbReference>
<evidence type="ECO:0000256" key="5">
    <source>
        <dbReference type="ARBA" id="ARBA00022723"/>
    </source>
</evidence>
<dbReference type="GO" id="GO:0008270">
    <property type="term" value="F:zinc ion binding"/>
    <property type="evidence" value="ECO:0007669"/>
    <property type="project" value="UniProtKB-UniRule"/>
</dbReference>
<evidence type="ECO:0000313" key="14">
    <source>
        <dbReference type="Proteomes" id="UP000004335"/>
    </source>
</evidence>
<dbReference type="Gene3D" id="3.30.70.360">
    <property type="match status" value="1"/>
</dbReference>
<keyword evidence="5 9" id="KW-0479">Metal-binding</keyword>
<evidence type="ECO:0000256" key="10">
    <source>
        <dbReference type="PIRSR" id="PIRSR037215-1"/>
    </source>
</evidence>
<dbReference type="SUPFAM" id="SSF55031">
    <property type="entry name" value="Bacterial exopeptidase dimerisation domain"/>
    <property type="match status" value="1"/>
</dbReference>